<feature type="transmembrane region" description="Helical" evidence="8">
    <location>
        <begin position="359"/>
        <end position="376"/>
    </location>
</feature>
<keyword evidence="5 8" id="KW-0812">Transmembrane</keyword>
<feature type="transmembrane region" description="Helical" evidence="8">
    <location>
        <begin position="64"/>
        <end position="87"/>
    </location>
</feature>
<dbReference type="GO" id="GO:0042910">
    <property type="term" value="F:xenobiotic transmembrane transporter activity"/>
    <property type="evidence" value="ECO:0007669"/>
    <property type="project" value="InterPro"/>
</dbReference>
<evidence type="ECO:0000313" key="9">
    <source>
        <dbReference type="EMBL" id="KEP25001.1"/>
    </source>
</evidence>
<dbReference type="EMBL" id="JOTP01000036">
    <property type="protein sequence ID" value="KEP25001.1"/>
    <property type="molecule type" value="Genomic_DNA"/>
</dbReference>
<dbReference type="PANTHER" id="PTHR42925:SF1">
    <property type="entry name" value="VIRULENCE FACTOR MVIN"/>
    <property type="match status" value="1"/>
</dbReference>
<evidence type="ECO:0000256" key="7">
    <source>
        <dbReference type="ARBA" id="ARBA00023136"/>
    </source>
</evidence>
<evidence type="ECO:0000256" key="3">
    <source>
        <dbReference type="ARBA" id="ARBA00022448"/>
    </source>
</evidence>
<dbReference type="InterPro" id="IPR048279">
    <property type="entry name" value="MdtK-like"/>
</dbReference>
<feature type="transmembrane region" description="Helical" evidence="8">
    <location>
        <begin position="267"/>
        <end position="285"/>
    </location>
</feature>
<dbReference type="eggNOG" id="COG0534">
    <property type="taxonomic scope" value="Bacteria"/>
</dbReference>
<feature type="transmembrane region" description="Helical" evidence="8">
    <location>
        <begin position="421"/>
        <end position="440"/>
    </location>
</feature>
<dbReference type="Proteomes" id="UP000028091">
    <property type="component" value="Unassembled WGS sequence"/>
</dbReference>
<gene>
    <name evidence="9" type="ORF">BA70_12710</name>
</gene>
<dbReference type="PANTHER" id="PTHR42925">
    <property type="entry name" value="MULTIDRUG AND TOXIN EFFLUX PROTEIN MATE FAMILY"/>
    <property type="match status" value="1"/>
</dbReference>
<keyword evidence="3" id="KW-0813">Transport</keyword>
<feature type="transmembrane region" description="Helical" evidence="8">
    <location>
        <begin position="198"/>
        <end position="223"/>
    </location>
</feature>
<feature type="transmembrane region" description="Helical" evidence="8">
    <location>
        <begin position="21"/>
        <end position="39"/>
    </location>
</feature>
<feature type="transmembrane region" description="Helical" evidence="8">
    <location>
        <begin position="397"/>
        <end position="415"/>
    </location>
</feature>
<dbReference type="GO" id="GO:0015297">
    <property type="term" value="F:antiporter activity"/>
    <property type="evidence" value="ECO:0007669"/>
    <property type="project" value="InterPro"/>
</dbReference>
<dbReference type="AlphaFoldDB" id="A0A081L6X5"/>
<evidence type="ECO:0000313" key="10">
    <source>
        <dbReference type="Proteomes" id="UP000028091"/>
    </source>
</evidence>
<name>A0A081L6X5_9BACI</name>
<keyword evidence="10" id="KW-1185">Reference proteome</keyword>
<dbReference type="OrthoDB" id="9806302at2"/>
<dbReference type="CDD" id="cd13134">
    <property type="entry name" value="MATE_like_8"/>
    <property type="match status" value="1"/>
</dbReference>
<accession>A0A081L6X5</accession>
<keyword evidence="4" id="KW-1003">Cell membrane</keyword>
<organism evidence="9 10">
    <name type="scientific">Bacillus zhangzhouensis</name>
    <dbReference type="NCBI Taxonomy" id="1178540"/>
    <lineage>
        <taxon>Bacteria</taxon>
        <taxon>Bacillati</taxon>
        <taxon>Bacillota</taxon>
        <taxon>Bacilli</taxon>
        <taxon>Bacillales</taxon>
        <taxon>Bacillaceae</taxon>
        <taxon>Bacillus</taxon>
    </lineage>
</organism>
<feature type="transmembrane region" description="Helical" evidence="8">
    <location>
        <begin position="173"/>
        <end position="192"/>
    </location>
</feature>
<proteinExistence type="inferred from homology"/>
<sequence>MKPQTLPFQKVQAKNERSHPSLFALTWPIFIEISLYMLMGSADTLMLSQYSDNSVAAVGVSNQLLNLLIVMFSFITTGTTIVIAQLLGGNREQEATQVAYVSLGTNFLISFVISLLMFVLAVPILHMMGLSSELMPDATVFLQIVGLLSFIQALIMTYSAILKSYGYTRDTMYVTIGMNVLNVAGNYLVIFGPFGFPVLGVTGVALSTSLARFIGLIAMILIVRRRIGLRFSMKNMFHIQRTHLKKLLKIGIPSAGEQLSYNGSQMVITLFITFMGTQALAAKVYTQNLMMFIMLFGAAISQGTQILIGRHIGAKEFDAAYRRCMKSLYWAIAISLLSSTVLSLSSTHLLAFFTSNSEIIQIASLLLLLTIILEPGRSFNMVIINSLRAAGDAKFPVYMAMISMWGIGLPIAYILGIQLELGLIGVWISFIVDEWVRGIFMYRRWRSRVWTEYRFTST</sequence>
<dbReference type="GO" id="GO:0005886">
    <property type="term" value="C:plasma membrane"/>
    <property type="evidence" value="ECO:0007669"/>
    <property type="project" value="UniProtKB-SubCell"/>
</dbReference>
<evidence type="ECO:0000256" key="4">
    <source>
        <dbReference type="ARBA" id="ARBA00022475"/>
    </source>
</evidence>
<evidence type="ECO:0000256" key="1">
    <source>
        <dbReference type="ARBA" id="ARBA00004651"/>
    </source>
</evidence>
<dbReference type="InterPro" id="IPR002528">
    <property type="entry name" value="MATE_fam"/>
</dbReference>
<protein>
    <submittedName>
        <fullName evidence="9">Transporter</fullName>
    </submittedName>
</protein>
<feature type="transmembrane region" description="Helical" evidence="8">
    <location>
        <begin position="140"/>
        <end position="161"/>
    </location>
</feature>
<dbReference type="InterPro" id="IPR047135">
    <property type="entry name" value="YsiQ"/>
</dbReference>
<dbReference type="RefSeq" id="WP_034324981.1">
    <property type="nucleotide sequence ID" value="NZ_JOTP01000036.1"/>
</dbReference>
<evidence type="ECO:0000256" key="5">
    <source>
        <dbReference type="ARBA" id="ARBA00022692"/>
    </source>
</evidence>
<dbReference type="NCBIfam" id="TIGR00797">
    <property type="entry name" value="matE"/>
    <property type="match status" value="1"/>
</dbReference>
<keyword evidence="7 8" id="KW-0472">Membrane</keyword>
<comment type="subcellular location">
    <subcellularLocation>
        <location evidence="1">Cell membrane</location>
        <topology evidence="1">Multi-pass membrane protein</topology>
    </subcellularLocation>
</comment>
<keyword evidence="6 8" id="KW-1133">Transmembrane helix</keyword>
<reference evidence="9 10" key="1">
    <citation type="submission" date="2012-09" db="EMBL/GenBank/DDBJ databases">
        <title>Genome Sequence of Bacillus sp. DW5-4.</title>
        <authorList>
            <person name="Lai Q."/>
            <person name="Liu Y."/>
            <person name="Shao Z."/>
        </authorList>
    </citation>
    <scope>NUCLEOTIDE SEQUENCE [LARGE SCALE GENOMIC DNA]</scope>
    <source>
        <strain evidence="9 10">DW5-4</strain>
    </source>
</reference>
<feature type="transmembrane region" description="Helical" evidence="8">
    <location>
        <begin position="328"/>
        <end position="353"/>
    </location>
</feature>
<feature type="transmembrane region" description="Helical" evidence="8">
    <location>
        <begin position="107"/>
        <end position="128"/>
    </location>
</feature>
<evidence type="ECO:0000256" key="2">
    <source>
        <dbReference type="ARBA" id="ARBA00010199"/>
    </source>
</evidence>
<evidence type="ECO:0000256" key="8">
    <source>
        <dbReference type="SAM" id="Phobius"/>
    </source>
</evidence>
<comment type="similarity">
    <text evidence="2">Belongs to the multi antimicrobial extrusion (MATE) (TC 2.A.66.1) family.</text>
</comment>
<evidence type="ECO:0000256" key="6">
    <source>
        <dbReference type="ARBA" id="ARBA00022989"/>
    </source>
</evidence>
<dbReference type="Pfam" id="PF01554">
    <property type="entry name" value="MatE"/>
    <property type="match status" value="2"/>
</dbReference>
<comment type="caution">
    <text evidence="9">The sequence shown here is derived from an EMBL/GenBank/DDBJ whole genome shotgun (WGS) entry which is preliminary data.</text>
</comment>
<feature type="transmembrane region" description="Helical" evidence="8">
    <location>
        <begin position="291"/>
        <end position="308"/>
    </location>
</feature>
<dbReference type="PIRSF" id="PIRSF006603">
    <property type="entry name" value="DinF"/>
    <property type="match status" value="1"/>
</dbReference>